<dbReference type="SUPFAM" id="SSF51735">
    <property type="entry name" value="NAD(P)-binding Rossmann-fold domains"/>
    <property type="match status" value="1"/>
</dbReference>
<dbReference type="NCBIfam" id="TIGR03023">
    <property type="entry name" value="WcaJ_sugtrans"/>
    <property type="match status" value="1"/>
</dbReference>
<evidence type="ECO:0000256" key="6">
    <source>
        <dbReference type="ARBA" id="ARBA00023136"/>
    </source>
</evidence>
<keyword evidence="5 7" id="KW-1133">Transmembrane helix</keyword>
<comment type="caution">
    <text evidence="9">The sequence shown here is derived from an EMBL/GenBank/DDBJ whole genome shotgun (WGS) entry which is preliminary data.</text>
</comment>
<accession>A0A401JGW1</accession>
<evidence type="ECO:0000256" key="5">
    <source>
        <dbReference type="ARBA" id="ARBA00022989"/>
    </source>
</evidence>
<dbReference type="Pfam" id="PF13727">
    <property type="entry name" value="CoA_binding_3"/>
    <property type="match status" value="1"/>
</dbReference>
<feature type="transmembrane region" description="Helical" evidence="7">
    <location>
        <begin position="12"/>
        <end position="32"/>
    </location>
</feature>
<evidence type="ECO:0000313" key="9">
    <source>
        <dbReference type="EMBL" id="GBL46848.1"/>
    </source>
</evidence>
<dbReference type="GO" id="GO:0089702">
    <property type="term" value="F:undecaprenyl-phosphate glucose phosphotransferase activity"/>
    <property type="evidence" value="ECO:0007669"/>
    <property type="project" value="TreeGrafter"/>
</dbReference>
<organism evidence="9 10">
    <name type="scientific">Sulfuriferula multivorans</name>
    <dbReference type="NCBI Taxonomy" id="1559896"/>
    <lineage>
        <taxon>Bacteria</taxon>
        <taxon>Pseudomonadati</taxon>
        <taxon>Pseudomonadota</taxon>
        <taxon>Betaproteobacteria</taxon>
        <taxon>Nitrosomonadales</taxon>
        <taxon>Sulfuricellaceae</taxon>
        <taxon>Sulfuriferula</taxon>
    </lineage>
</organism>
<comment type="similarity">
    <text evidence="2">Belongs to the bacterial sugar transferase family.</text>
</comment>
<dbReference type="InterPro" id="IPR036291">
    <property type="entry name" value="NAD(P)-bd_dom_sf"/>
</dbReference>
<dbReference type="PANTHER" id="PTHR30576">
    <property type="entry name" value="COLANIC BIOSYNTHESIS UDP-GLUCOSE LIPID CARRIER TRANSFERASE"/>
    <property type="match status" value="1"/>
</dbReference>
<feature type="transmembrane region" description="Helical" evidence="7">
    <location>
        <begin position="79"/>
        <end position="100"/>
    </location>
</feature>
<dbReference type="InterPro" id="IPR003362">
    <property type="entry name" value="Bact_transf"/>
</dbReference>
<proteinExistence type="inferred from homology"/>
<evidence type="ECO:0000256" key="1">
    <source>
        <dbReference type="ARBA" id="ARBA00004141"/>
    </source>
</evidence>
<dbReference type="InterPro" id="IPR017475">
    <property type="entry name" value="EPS_sugar_tfrase"/>
</dbReference>
<dbReference type="Proteomes" id="UP000286806">
    <property type="component" value="Unassembled WGS sequence"/>
</dbReference>
<keyword evidence="6 7" id="KW-0472">Membrane</keyword>
<feature type="transmembrane region" description="Helical" evidence="7">
    <location>
        <begin position="279"/>
        <end position="300"/>
    </location>
</feature>
<evidence type="ECO:0000259" key="8">
    <source>
        <dbReference type="Pfam" id="PF02397"/>
    </source>
</evidence>
<dbReference type="PANTHER" id="PTHR30576:SF21">
    <property type="entry name" value="UDP-GLUCOSE:UNDECAPRENYL-PHOSPHATE GLUCOSE-1-PHOSPHATE TRANSFERASE"/>
    <property type="match status" value="1"/>
</dbReference>
<sequence length="464" mass="52183">MFGGYEHPVLSLAKRLVNPLVIFFSLIIAVLVEQQKFDGLYLLLGILAFLVTSQVFDGFEFFEERSLRGTGSFTHGRNLLLAWALVLVILAAIGSFSGIVDDYNPRVLLLWSLITPVLLFLGHSLVRTYLEVLRSNGSTVRRSVIVGANELGHKLADRIYQQRSLMTKVEAFFDDRTGERCESELKNVVFGGIDDVANYVAQHEIDLVYITLPILNHPRVIDLVNSLRDTTASIYFVPDVFMFDLVQARLDNVNGIPVISVFETPLTGINAVHKRAFDIVAASLILCAIAPLMLIIAALVKATSKGPVIFKQHRYGVDGEEIMVYKFRSMCVCEDSEVVTQATQNDARVTRIGAILRRTSLDELPQFLNVLQGSMSIVGPRPHAVAHNEHYRKLIHGYMWRHKVKPGITGWAQINGYRGETDTIDKMEGRVIYDIAYLKSWSLWLDLTIIFRTLKLVLKDAQAY</sequence>
<dbReference type="InterPro" id="IPR017473">
    <property type="entry name" value="Undecaprenyl-P_gluc_Ptfrase"/>
</dbReference>
<protein>
    <submittedName>
        <fullName evidence="9">Capsular polysaccharide synthesis enzyme CpsA, sugar transferase</fullName>
    </submittedName>
</protein>
<keyword evidence="10" id="KW-1185">Reference proteome</keyword>
<dbReference type="AlphaFoldDB" id="A0A401JGW1"/>
<dbReference type="Gene3D" id="3.40.50.720">
    <property type="entry name" value="NAD(P)-binding Rossmann-like Domain"/>
    <property type="match status" value="1"/>
</dbReference>
<keyword evidence="4 7" id="KW-0812">Transmembrane</keyword>
<reference evidence="9 10" key="1">
    <citation type="journal article" date="2019" name="Front. Microbiol.">
        <title>Genomes of Neutrophilic Sulfur-Oxidizing Chemolithoautotrophs Representing 9 Proteobacterial Species From 8 Genera.</title>
        <authorList>
            <person name="Watanabe T."/>
            <person name="Kojima H."/>
            <person name="Umezawa K."/>
            <person name="Hori C."/>
            <person name="Takasuka T.E."/>
            <person name="Kato Y."/>
            <person name="Fukui M."/>
        </authorList>
    </citation>
    <scope>NUCLEOTIDE SEQUENCE [LARGE SCALE GENOMIC DNA]</scope>
    <source>
        <strain evidence="9 10">TTN</strain>
    </source>
</reference>
<evidence type="ECO:0000256" key="3">
    <source>
        <dbReference type="ARBA" id="ARBA00022679"/>
    </source>
</evidence>
<gene>
    <name evidence="9" type="ORF">SFMTTN_2673</name>
</gene>
<feature type="domain" description="Bacterial sugar transferase" evidence="8">
    <location>
        <begin position="274"/>
        <end position="459"/>
    </location>
</feature>
<keyword evidence="3 9" id="KW-0808">Transferase</keyword>
<dbReference type="OrthoDB" id="9808602at2"/>
<dbReference type="GO" id="GO:0009242">
    <property type="term" value="P:colanic acid biosynthetic process"/>
    <property type="evidence" value="ECO:0007669"/>
    <property type="project" value="TreeGrafter"/>
</dbReference>
<evidence type="ECO:0000256" key="7">
    <source>
        <dbReference type="SAM" id="Phobius"/>
    </source>
</evidence>
<dbReference type="GO" id="GO:0016020">
    <property type="term" value="C:membrane"/>
    <property type="evidence" value="ECO:0007669"/>
    <property type="project" value="UniProtKB-SubCell"/>
</dbReference>
<evidence type="ECO:0000313" key="10">
    <source>
        <dbReference type="Proteomes" id="UP000286806"/>
    </source>
</evidence>
<dbReference type="NCBIfam" id="TIGR03025">
    <property type="entry name" value="EPS_sugtrans"/>
    <property type="match status" value="1"/>
</dbReference>
<comment type="subcellular location">
    <subcellularLocation>
        <location evidence="1">Membrane</location>
        <topology evidence="1">Multi-pass membrane protein</topology>
    </subcellularLocation>
</comment>
<dbReference type="EMBL" id="BGOW01000027">
    <property type="protein sequence ID" value="GBL46848.1"/>
    <property type="molecule type" value="Genomic_DNA"/>
</dbReference>
<evidence type="ECO:0000256" key="2">
    <source>
        <dbReference type="ARBA" id="ARBA00006464"/>
    </source>
</evidence>
<name>A0A401JGW1_9PROT</name>
<dbReference type="Pfam" id="PF02397">
    <property type="entry name" value="Bac_transf"/>
    <property type="match status" value="1"/>
</dbReference>
<feature type="transmembrane region" description="Helical" evidence="7">
    <location>
        <begin position="107"/>
        <end position="126"/>
    </location>
</feature>
<evidence type="ECO:0000256" key="4">
    <source>
        <dbReference type="ARBA" id="ARBA00022692"/>
    </source>
</evidence>
<feature type="transmembrane region" description="Helical" evidence="7">
    <location>
        <begin position="39"/>
        <end position="59"/>
    </location>
</feature>